<dbReference type="AlphaFoldDB" id="A0A1X7U8H0"/>
<name>A0A1X7U8H0_AMPQE</name>
<dbReference type="InParanoid" id="A0A1X7U8H0"/>
<keyword evidence="1" id="KW-0472">Membrane</keyword>
<dbReference type="eggNOG" id="KOG1974">
    <property type="taxonomic scope" value="Eukaryota"/>
</dbReference>
<evidence type="ECO:0008006" key="3">
    <source>
        <dbReference type="Google" id="ProtNLM"/>
    </source>
</evidence>
<sequence length="558" mass="62726">MYIANMIILYVCFYLILRLLSAFSVIIGARKMIIQTVFFLWLYFPLAKSNEQLDCNSLGIGTNPFSGNNLPYCQTDMLQCCTDEYLRGKEAGIRMNLTASLKEELLSGNFEILSQIVIDLENFYRSDFFPDFASRMPLMIHLSSSSRAELINSFSNNLTDGLNSSNTFNYGPYFDSFFNMVKDKFIDDYLRQFTFTGTITTVHKNCLRNLLTQRTNSTLEQTIDTKMDKLLLYYTTTNRIKDWYERNFIALIEQTGFPSQCVPGFIALECAACLQTIPPLCQSVCSHITQGCYSPFKQGLTDQLSILWNATRLILDRIESTLPEVYSAQQNLLPIDFDDDSEFMSFASAASAECGILLSKNIFGRRRRSLNSFVMLPKSIIGNATLLNGSFSYDGRLPHFCNSNSGGRCWNGNNNQEMDNMRTDFDDSIENQDLNPVVSFNRTELVEIAQSLGTPVSNFLESALTGLDIEVPMGQVFQLMIEERAVHTSSVSSVMPTVSESLMISPTSTSTSSGVRMSTSSTYRFPSPTTTLTATDGGSLHYCSFYMILILLVIFIIA</sequence>
<feature type="transmembrane region" description="Helical" evidence="1">
    <location>
        <begin position="7"/>
        <end position="29"/>
    </location>
</feature>
<protein>
    <recommendedName>
        <fullName evidence="3">Glypican</fullName>
    </recommendedName>
</protein>
<evidence type="ECO:0000313" key="2">
    <source>
        <dbReference type="EnsemblMetazoa" id="Aqu2.1.24065_001"/>
    </source>
</evidence>
<reference evidence="2" key="1">
    <citation type="submission" date="2017-05" db="UniProtKB">
        <authorList>
            <consortium name="EnsemblMetazoa"/>
        </authorList>
    </citation>
    <scope>IDENTIFICATION</scope>
</reference>
<keyword evidence="1" id="KW-1133">Transmembrane helix</keyword>
<proteinExistence type="predicted"/>
<organism evidence="2">
    <name type="scientific">Amphimedon queenslandica</name>
    <name type="common">Sponge</name>
    <dbReference type="NCBI Taxonomy" id="400682"/>
    <lineage>
        <taxon>Eukaryota</taxon>
        <taxon>Metazoa</taxon>
        <taxon>Porifera</taxon>
        <taxon>Demospongiae</taxon>
        <taxon>Heteroscleromorpha</taxon>
        <taxon>Haplosclerida</taxon>
        <taxon>Niphatidae</taxon>
        <taxon>Amphimedon</taxon>
    </lineage>
</organism>
<evidence type="ECO:0000256" key="1">
    <source>
        <dbReference type="SAM" id="Phobius"/>
    </source>
</evidence>
<accession>A0A1X7U8H0</accession>
<dbReference type="EnsemblMetazoa" id="Aqu2.1.24065_001">
    <property type="protein sequence ID" value="Aqu2.1.24065_001"/>
    <property type="gene ID" value="Aqu2.1.24065"/>
</dbReference>
<keyword evidence="1" id="KW-0812">Transmembrane</keyword>
<feature type="transmembrane region" description="Helical" evidence="1">
    <location>
        <begin position="539"/>
        <end position="557"/>
    </location>
</feature>